<sequence>MGLLLWTAVFVFSAAVLIKSAGWFVKGAEDIGLRWGMPPFLIGATIVAAGTSLPELASSLAAVTRGETGLVMANVVGSNITNIFLILGVAAISAGGLRLGSDFSLLELTMLLLGNILLAAISWNGIVGTLAGLFLLGNFIVYIVFKFLRESRFLVGESMRDIRGRAKLAGDMGLPRLSTSRSVVLLSMGIVGLSLGAQYVIESILSLSRLLHIPGTLIAITALAIGTSLPELVVSVSAVLKKKEGIAVGNIIGSNIFNALFIVGLLAPFKDLRVDMLTRKVGLPFLILSAVLIIWPWFKGEITRRSGIVYLLIFLIFLTLLAGSLG</sequence>
<name>A0A7T5RJJ5_9BACT</name>
<dbReference type="EMBL" id="CP066690">
    <property type="protein sequence ID" value="QQG45272.1"/>
    <property type="molecule type" value="Genomic_DNA"/>
</dbReference>
<dbReference type="GO" id="GO:0006874">
    <property type="term" value="P:intracellular calcium ion homeostasis"/>
    <property type="evidence" value="ECO:0007669"/>
    <property type="project" value="TreeGrafter"/>
</dbReference>
<feature type="transmembrane region" description="Helical" evidence="5">
    <location>
        <begin position="69"/>
        <end position="92"/>
    </location>
</feature>
<feature type="domain" description="Sodium/calcium exchanger membrane region" evidence="6">
    <location>
        <begin position="182"/>
        <end position="321"/>
    </location>
</feature>
<evidence type="ECO:0000256" key="3">
    <source>
        <dbReference type="ARBA" id="ARBA00022989"/>
    </source>
</evidence>
<evidence type="ECO:0000256" key="5">
    <source>
        <dbReference type="SAM" id="Phobius"/>
    </source>
</evidence>
<dbReference type="NCBIfam" id="TIGR00367">
    <property type="entry name" value="calcium/sodium antiporter"/>
    <property type="match status" value="1"/>
</dbReference>
<proteinExistence type="predicted"/>
<feature type="transmembrane region" description="Helical" evidence="5">
    <location>
        <begin position="246"/>
        <end position="269"/>
    </location>
</feature>
<dbReference type="GO" id="GO:0005262">
    <property type="term" value="F:calcium channel activity"/>
    <property type="evidence" value="ECO:0007669"/>
    <property type="project" value="TreeGrafter"/>
</dbReference>
<feature type="transmembrane region" description="Helical" evidence="5">
    <location>
        <begin position="112"/>
        <end position="145"/>
    </location>
</feature>
<organism evidence="7 8">
    <name type="scientific">Candidatus Sungiibacteriota bacterium</name>
    <dbReference type="NCBI Taxonomy" id="2750080"/>
    <lineage>
        <taxon>Bacteria</taxon>
        <taxon>Candidatus Sungiibacteriota</taxon>
    </lineage>
</organism>
<feature type="transmembrane region" description="Helical" evidence="5">
    <location>
        <begin position="37"/>
        <end position="57"/>
    </location>
</feature>
<feature type="domain" description="Sodium/calcium exchanger membrane region" evidence="6">
    <location>
        <begin position="7"/>
        <end position="147"/>
    </location>
</feature>
<dbReference type="Proteomes" id="UP000595618">
    <property type="component" value="Chromosome"/>
</dbReference>
<protein>
    <submittedName>
        <fullName evidence="7">Calcium/sodium antiporter</fullName>
    </submittedName>
</protein>
<keyword evidence="2 5" id="KW-0812">Transmembrane</keyword>
<dbReference type="PANTHER" id="PTHR10846">
    <property type="entry name" value="SODIUM/POTASSIUM/CALCIUM EXCHANGER"/>
    <property type="match status" value="1"/>
</dbReference>
<keyword evidence="4 5" id="KW-0472">Membrane</keyword>
<accession>A0A7T5RJJ5</accession>
<dbReference type="InterPro" id="IPR044880">
    <property type="entry name" value="NCX_ion-bd_dom_sf"/>
</dbReference>
<dbReference type="InterPro" id="IPR004481">
    <property type="entry name" value="K/Na/Ca-exchanger"/>
</dbReference>
<dbReference type="AlphaFoldDB" id="A0A7T5RJJ5"/>
<dbReference type="GO" id="GO:0005886">
    <property type="term" value="C:plasma membrane"/>
    <property type="evidence" value="ECO:0007669"/>
    <property type="project" value="TreeGrafter"/>
</dbReference>
<dbReference type="Gene3D" id="1.20.1420.30">
    <property type="entry name" value="NCX, central ion-binding region"/>
    <property type="match status" value="1"/>
</dbReference>
<feature type="transmembrane region" description="Helical" evidence="5">
    <location>
        <begin position="307"/>
        <end position="325"/>
    </location>
</feature>
<evidence type="ECO:0000313" key="8">
    <source>
        <dbReference type="Proteomes" id="UP000595618"/>
    </source>
</evidence>
<feature type="transmembrane region" description="Helical" evidence="5">
    <location>
        <begin position="213"/>
        <end position="234"/>
    </location>
</feature>
<dbReference type="InterPro" id="IPR004837">
    <property type="entry name" value="NaCa_Exmemb"/>
</dbReference>
<comment type="subcellular location">
    <subcellularLocation>
        <location evidence="1">Membrane</location>
        <topology evidence="1">Multi-pass membrane protein</topology>
    </subcellularLocation>
</comment>
<dbReference type="GO" id="GO:0008273">
    <property type="term" value="F:calcium, potassium:sodium antiporter activity"/>
    <property type="evidence" value="ECO:0007669"/>
    <property type="project" value="TreeGrafter"/>
</dbReference>
<feature type="transmembrane region" description="Helical" evidence="5">
    <location>
        <begin position="281"/>
        <end position="298"/>
    </location>
</feature>
<reference evidence="7 8" key="1">
    <citation type="submission" date="2020-07" db="EMBL/GenBank/DDBJ databases">
        <title>Huge and variable diversity of episymbiotic CPR bacteria and DPANN archaea in groundwater ecosystems.</title>
        <authorList>
            <person name="He C.Y."/>
            <person name="Keren R."/>
            <person name="Whittaker M."/>
            <person name="Farag I.F."/>
            <person name="Doudna J."/>
            <person name="Cate J.H.D."/>
            <person name="Banfield J.F."/>
        </authorList>
    </citation>
    <scope>NUCLEOTIDE SEQUENCE [LARGE SCALE GENOMIC DNA]</scope>
    <source>
        <strain evidence="7">NC_groundwater_541_Ag_S-0.1um_46_50</strain>
    </source>
</reference>
<evidence type="ECO:0000256" key="1">
    <source>
        <dbReference type="ARBA" id="ARBA00004141"/>
    </source>
</evidence>
<feature type="transmembrane region" description="Helical" evidence="5">
    <location>
        <begin position="182"/>
        <end position="201"/>
    </location>
</feature>
<evidence type="ECO:0000256" key="2">
    <source>
        <dbReference type="ARBA" id="ARBA00022692"/>
    </source>
</evidence>
<gene>
    <name evidence="7" type="ORF">HYW89_04735</name>
</gene>
<evidence type="ECO:0000313" key="7">
    <source>
        <dbReference type="EMBL" id="QQG45272.1"/>
    </source>
</evidence>
<dbReference type="Pfam" id="PF01699">
    <property type="entry name" value="Na_Ca_ex"/>
    <property type="match status" value="2"/>
</dbReference>
<dbReference type="PANTHER" id="PTHR10846:SF8">
    <property type="entry name" value="INNER MEMBRANE PROTEIN YRBG"/>
    <property type="match status" value="1"/>
</dbReference>
<evidence type="ECO:0000259" key="6">
    <source>
        <dbReference type="Pfam" id="PF01699"/>
    </source>
</evidence>
<evidence type="ECO:0000256" key="4">
    <source>
        <dbReference type="ARBA" id="ARBA00023136"/>
    </source>
</evidence>
<keyword evidence="3 5" id="KW-1133">Transmembrane helix</keyword>